<dbReference type="EMBL" id="CM026430">
    <property type="protein sequence ID" value="KAG0562256.1"/>
    <property type="molecule type" value="Genomic_DNA"/>
</dbReference>
<dbReference type="PANTHER" id="PTHR31672:SF2">
    <property type="entry name" value="F-BOX DOMAIN-CONTAINING PROTEIN"/>
    <property type="match status" value="1"/>
</dbReference>
<dbReference type="AlphaFoldDB" id="A0A8T0GRH6"/>
<keyword evidence="3" id="KW-1185">Reference proteome</keyword>
<organism evidence="2 3">
    <name type="scientific">Ceratodon purpureus</name>
    <name type="common">Fire moss</name>
    <name type="synonym">Dicranum purpureum</name>
    <dbReference type="NCBI Taxonomy" id="3225"/>
    <lineage>
        <taxon>Eukaryota</taxon>
        <taxon>Viridiplantae</taxon>
        <taxon>Streptophyta</taxon>
        <taxon>Embryophyta</taxon>
        <taxon>Bryophyta</taxon>
        <taxon>Bryophytina</taxon>
        <taxon>Bryopsida</taxon>
        <taxon>Dicranidae</taxon>
        <taxon>Pseudoditrichales</taxon>
        <taxon>Ditrichaceae</taxon>
        <taxon>Ceratodon</taxon>
    </lineage>
</organism>
<dbReference type="InterPro" id="IPR001810">
    <property type="entry name" value="F-box_dom"/>
</dbReference>
<dbReference type="InterPro" id="IPR036047">
    <property type="entry name" value="F-box-like_dom_sf"/>
</dbReference>
<protein>
    <recommendedName>
        <fullName evidence="1">F-box domain-containing protein</fullName>
    </recommendedName>
</protein>
<evidence type="ECO:0000313" key="2">
    <source>
        <dbReference type="EMBL" id="KAG0562256.1"/>
    </source>
</evidence>
<reference evidence="2" key="1">
    <citation type="submission" date="2020-06" db="EMBL/GenBank/DDBJ databases">
        <title>WGS assembly of Ceratodon purpureus strain R40.</title>
        <authorList>
            <person name="Carey S.B."/>
            <person name="Jenkins J."/>
            <person name="Shu S."/>
            <person name="Lovell J.T."/>
            <person name="Sreedasyam A."/>
            <person name="Maumus F."/>
            <person name="Tiley G.P."/>
            <person name="Fernandez-Pozo N."/>
            <person name="Barry K."/>
            <person name="Chen C."/>
            <person name="Wang M."/>
            <person name="Lipzen A."/>
            <person name="Daum C."/>
            <person name="Saski C.A."/>
            <person name="Payton A.C."/>
            <person name="Mcbreen J.C."/>
            <person name="Conrad R.E."/>
            <person name="Kollar L.M."/>
            <person name="Olsson S."/>
            <person name="Huttunen S."/>
            <person name="Landis J.B."/>
            <person name="Wickett N.J."/>
            <person name="Johnson M.G."/>
            <person name="Rensing S.A."/>
            <person name="Grimwood J."/>
            <person name="Schmutz J."/>
            <person name="Mcdaniel S.F."/>
        </authorList>
    </citation>
    <scope>NUCLEOTIDE SEQUENCE</scope>
    <source>
        <strain evidence="2">R40</strain>
    </source>
</reference>
<evidence type="ECO:0000313" key="3">
    <source>
        <dbReference type="Proteomes" id="UP000822688"/>
    </source>
</evidence>
<name>A0A8T0GRH6_CERPU</name>
<evidence type="ECO:0000259" key="1">
    <source>
        <dbReference type="Pfam" id="PF00646"/>
    </source>
</evidence>
<dbReference type="Proteomes" id="UP000822688">
    <property type="component" value="Chromosome 9"/>
</dbReference>
<dbReference type="PANTHER" id="PTHR31672">
    <property type="entry name" value="BNACNNG10540D PROTEIN"/>
    <property type="match status" value="1"/>
</dbReference>
<dbReference type="SUPFAM" id="SSF81383">
    <property type="entry name" value="F-box domain"/>
    <property type="match status" value="1"/>
</dbReference>
<dbReference type="Pfam" id="PF00646">
    <property type="entry name" value="F-box"/>
    <property type="match status" value="1"/>
</dbReference>
<proteinExistence type="predicted"/>
<sequence>MWFKAMDFRKRRMGRDGEASGVNVEASGIDAEATNMDVKLWGELQRYIDLKEVLAKLPLQEFFQLRLVCKEWNRLASDRKFLEESFRNPIPKPYFVVNACSVGRRKLTCLLTYDGASRRWSSTRLPSFLGLHSGDLVSEGLLHSYHHFRENREQVFNIHTRVFHTLPEALGFSEATRPNRRVPASPLPLPFPFRALAVDTSVRPHTFQLILSESSKNPPQIYNSQTNSWTLLSSRQADLDDPDDTIREDDCEHSSVVYSRYDTHILSYAPEEDAWFQIETPPGSCDSNRRSMGTWRGRLFDVTAELRQLSITIWELVDHRKQEWKAFESMSKDLFSWVIYADRLILPLEMDLQIRASYCDEYVLVYSSPPEESLVARFVMCNLVTRKWEKIEVGRLVHLHRVHERRRPEQLKLMRTYPMPHLDKRFLMHGY</sequence>
<dbReference type="InterPro" id="IPR050796">
    <property type="entry name" value="SCF_F-box_component"/>
</dbReference>
<gene>
    <name evidence="2" type="ORF">KC19_9G130900</name>
</gene>
<feature type="domain" description="F-box" evidence="1">
    <location>
        <begin position="50"/>
        <end position="82"/>
    </location>
</feature>
<comment type="caution">
    <text evidence="2">The sequence shown here is derived from an EMBL/GenBank/DDBJ whole genome shotgun (WGS) entry which is preliminary data.</text>
</comment>
<accession>A0A8T0GRH6</accession>